<dbReference type="SUPFAM" id="SSF51182">
    <property type="entry name" value="RmlC-like cupins"/>
    <property type="match status" value="1"/>
</dbReference>
<proteinExistence type="predicted"/>
<feature type="domain" description="Cupin type-2" evidence="1">
    <location>
        <begin position="90"/>
        <end position="150"/>
    </location>
</feature>
<dbReference type="InterPro" id="IPR011051">
    <property type="entry name" value="RmlC_Cupin_sf"/>
</dbReference>
<evidence type="ECO:0000313" key="2">
    <source>
        <dbReference type="EMBL" id="OAG26597.1"/>
    </source>
</evidence>
<dbReference type="OMA" id="HAWRNCS"/>
<gene>
    <name evidence="3" type="ORF">AA0117_g11134</name>
    <name evidence="2" type="ORF">CC77DRAFT_1015875</name>
</gene>
<dbReference type="KEGG" id="aalt:CC77DRAFT_1015875"/>
<evidence type="ECO:0000313" key="3">
    <source>
        <dbReference type="EMBL" id="RYN69022.1"/>
    </source>
</evidence>
<dbReference type="Gene3D" id="2.60.120.10">
    <property type="entry name" value="Jelly Rolls"/>
    <property type="match status" value="1"/>
</dbReference>
<reference evidence="2 4" key="1">
    <citation type="submission" date="2016-05" db="EMBL/GenBank/DDBJ databases">
        <title>Comparative analysis of secretome profiles of manganese(II)-oxidizing ascomycete fungi.</title>
        <authorList>
            <consortium name="DOE Joint Genome Institute"/>
            <person name="Zeiner C.A."/>
            <person name="Purvine S.O."/>
            <person name="Zink E.M."/>
            <person name="Wu S."/>
            <person name="Pasa-Tolic L."/>
            <person name="Chaput D.L."/>
            <person name="Haridas S."/>
            <person name="Grigoriev I.V."/>
            <person name="Santelli C.M."/>
            <person name="Hansel C.M."/>
        </authorList>
    </citation>
    <scope>NUCLEOTIDE SEQUENCE [LARGE SCALE GENOMIC DNA]</scope>
    <source>
        <strain evidence="2 4">SRC1lrK2f</strain>
    </source>
</reference>
<protein>
    <recommendedName>
        <fullName evidence="1">Cupin type-2 domain-containing protein</fullName>
    </recommendedName>
</protein>
<dbReference type="GeneID" id="29109700"/>
<dbReference type="InterPro" id="IPR014710">
    <property type="entry name" value="RmlC-like_jellyroll"/>
</dbReference>
<dbReference type="AlphaFoldDB" id="A0A177E3N2"/>
<dbReference type="EMBL" id="KV441469">
    <property type="protein sequence ID" value="OAG26597.1"/>
    <property type="molecule type" value="Genomic_DNA"/>
</dbReference>
<dbReference type="EMBL" id="PDXD01000047">
    <property type="protein sequence ID" value="RYN69022.1"/>
    <property type="molecule type" value="Genomic_DNA"/>
</dbReference>
<dbReference type="Proteomes" id="UP000291422">
    <property type="component" value="Unassembled WGS sequence"/>
</dbReference>
<accession>A0A177E3N2</accession>
<dbReference type="PANTHER" id="PTHR36156">
    <property type="entry name" value="SLR2101 PROTEIN"/>
    <property type="match status" value="1"/>
</dbReference>
<dbReference type="InterPro" id="IPR047142">
    <property type="entry name" value="OryJ/VirC-like"/>
</dbReference>
<evidence type="ECO:0000313" key="5">
    <source>
        <dbReference type="Proteomes" id="UP000291422"/>
    </source>
</evidence>
<reference evidence="3" key="3">
    <citation type="journal article" date="2019" name="J. ISSAAS">
        <title>Genomics, evolutionary history and diagnostics of the Alternaria alternata species group including apple and Asian pear pathotypes.</title>
        <authorList>
            <person name="Armitage A.D."/>
            <person name="Cockerton H.M."/>
            <person name="Sreenivasaprasad S."/>
            <person name="Woodhall J."/>
            <person name="Lane C."/>
            <person name="Harrison R.J."/>
            <person name="Clarkson J.P."/>
        </authorList>
    </citation>
    <scope>NUCLEOTIDE SEQUENCE</scope>
    <source>
        <strain evidence="3">FERA 1177</strain>
    </source>
</reference>
<keyword evidence="4" id="KW-1185">Reference proteome</keyword>
<evidence type="ECO:0000313" key="4">
    <source>
        <dbReference type="Proteomes" id="UP000077248"/>
    </source>
</evidence>
<organism evidence="2 4">
    <name type="scientific">Alternaria alternata</name>
    <name type="common">Alternaria rot fungus</name>
    <name type="synonym">Torula alternata</name>
    <dbReference type="NCBI Taxonomy" id="5599"/>
    <lineage>
        <taxon>Eukaryota</taxon>
        <taxon>Fungi</taxon>
        <taxon>Dikarya</taxon>
        <taxon>Ascomycota</taxon>
        <taxon>Pezizomycotina</taxon>
        <taxon>Dothideomycetes</taxon>
        <taxon>Pleosporomycetidae</taxon>
        <taxon>Pleosporales</taxon>
        <taxon>Pleosporineae</taxon>
        <taxon>Pleosporaceae</taxon>
        <taxon>Alternaria</taxon>
        <taxon>Alternaria sect. Alternaria</taxon>
        <taxon>Alternaria alternata complex</taxon>
    </lineage>
</organism>
<name>A0A177E3N2_ALTAL</name>
<sequence length="186" mass="20433">MASKPEITNDLPKVHRFITTHDPTTKKAIFSDAVPEEAKVDHIPGADFRLGYVTKGFPVDLNKDADLAVYKPYLESPPGLVSSGGTVLRFVDVAPGHLSPMHRTVSLDYGVVLEGEMELVLDSGETRLMKRGDVAIQRGTMHAWRNTSSTSWGRMMYVLQECKPVEVEGEVLKEDYGSMKGVPASS</sequence>
<dbReference type="Proteomes" id="UP000077248">
    <property type="component" value="Unassembled WGS sequence"/>
</dbReference>
<evidence type="ECO:0000259" key="1">
    <source>
        <dbReference type="Pfam" id="PF07883"/>
    </source>
</evidence>
<dbReference type="RefSeq" id="XP_018392018.1">
    <property type="nucleotide sequence ID" value="XM_018524106.1"/>
</dbReference>
<reference evidence="5" key="2">
    <citation type="journal article" date="2019" name="bioRxiv">
        <title>Genomics, evolutionary history and diagnostics of the Alternaria alternata species group including apple and Asian pear pathotypes.</title>
        <authorList>
            <person name="Armitage A.D."/>
            <person name="Cockerton H.M."/>
            <person name="Sreenivasaprasad S."/>
            <person name="Woodhall J.W."/>
            <person name="Lane C.R."/>
            <person name="Harrison R.J."/>
            <person name="Clarkson J.P."/>
        </authorList>
    </citation>
    <scope>NUCLEOTIDE SEQUENCE [LARGE SCALE GENOMIC DNA]</scope>
    <source>
        <strain evidence="5">FERA 1177</strain>
    </source>
</reference>
<dbReference type="VEuPathDB" id="FungiDB:CC77DRAFT_1015875"/>
<dbReference type="PANTHER" id="PTHR36156:SF3">
    <property type="entry name" value="CUPIN 2 CONSERVED BARREL DOMAIN-CONTAINING PROTEIN"/>
    <property type="match status" value="1"/>
</dbReference>
<dbReference type="CDD" id="cd02231">
    <property type="entry name" value="cupin_BLL6423-like"/>
    <property type="match status" value="1"/>
</dbReference>
<dbReference type="InterPro" id="IPR013096">
    <property type="entry name" value="Cupin_2"/>
</dbReference>
<dbReference type="Pfam" id="PF07883">
    <property type="entry name" value="Cupin_2"/>
    <property type="match status" value="1"/>
</dbReference>